<dbReference type="Gene3D" id="2.40.160.40">
    <property type="entry name" value="monomeric porin ompg"/>
    <property type="match status" value="1"/>
</dbReference>
<dbReference type="Proteomes" id="UP000292985">
    <property type="component" value="Unassembled WGS sequence"/>
</dbReference>
<accession>A0ABY0HP50</accession>
<dbReference type="PANTHER" id="PTHR38105">
    <property type="entry name" value="OUTER MEMBRANE PROTEIN-RELATED-RELATED"/>
    <property type="match status" value="1"/>
</dbReference>
<sequence>MPFLNSVRDGKVFFLRSYMDFNMKLNKRMTISAVAILVSCNVLAAESVIDLRHDYFDDGKINKDRIYFAHRFDNQFGFSVETRYKSSGDDANEPFNELDNNGSEATISYRFILNPKMYLIPAFNIDSNSGNTIYKPNLLLGTILGNGFYLNLRYRYDYTLQDNEDLNNKATGRYDAWLGYKTGDWKFEYNFVYLHANTDIYNESHADYEHDMKVAYSVTKNWAPYIEIGNVSVNRLQDDRQTRFRIGFQYTY</sequence>
<dbReference type="InterPro" id="IPR009331">
    <property type="entry name" value="Oligogalacturonate-sp_porin"/>
</dbReference>
<gene>
    <name evidence="3" type="ORF">EAJ18_20975</name>
</gene>
<comment type="caution">
    <text evidence="3">The sequence shown here is derived from an EMBL/GenBank/DDBJ whole genome shotgun (WGS) entry which is preliminary data.</text>
</comment>
<organism evidence="3 4">
    <name type="scientific">Citrobacter amalonaticus</name>
    <dbReference type="NCBI Taxonomy" id="35703"/>
    <lineage>
        <taxon>Bacteria</taxon>
        <taxon>Pseudomonadati</taxon>
        <taxon>Pseudomonadota</taxon>
        <taxon>Gammaproteobacteria</taxon>
        <taxon>Enterobacterales</taxon>
        <taxon>Enterobacteriaceae</taxon>
        <taxon>Citrobacter</taxon>
    </lineage>
</organism>
<feature type="signal peptide" evidence="2">
    <location>
        <begin position="1"/>
        <end position="44"/>
    </location>
</feature>
<proteinExistence type="predicted"/>
<reference evidence="3 4" key="1">
    <citation type="journal article" date="2019" name="Science, e1252229">
        <title>Invertible promoters mediate bacterial phase variation, antibiotic resistance, and host adaptation in the gut.</title>
        <authorList>
            <person name="Jiang X."/>
            <person name="Hall A.B."/>
            <person name="Arthur T.D."/>
            <person name="Plichta D.R."/>
            <person name="Covington C.T."/>
            <person name="Poyet M."/>
            <person name="Crothers J."/>
            <person name="Moses P.L."/>
            <person name="Tolonen A.C."/>
            <person name="Vlamakis H."/>
            <person name="Alm E.J."/>
            <person name="Xavier R.J."/>
        </authorList>
    </citation>
    <scope>NUCLEOTIDE SEQUENCE [LARGE SCALE GENOMIC DNA]</scope>
    <source>
        <strain evidence="4">ca_0067</strain>
    </source>
</reference>
<evidence type="ECO:0000313" key="4">
    <source>
        <dbReference type="Proteomes" id="UP000292985"/>
    </source>
</evidence>
<evidence type="ECO:0000256" key="1">
    <source>
        <dbReference type="ARBA" id="ARBA00022729"/>
    </source>
</evidence>
<dbReference type="EMBL" id="RCYA01000013">
    <property type="protein sequence ID" value="RYT41023.1"/>
    <property type="molecule type" value="Genomic_DNA"/>
</dbReference>
<keyword evidence="1 2" id="KW-0732">Signal</keyword>
<keyword evidence="4" id="KW-1185">Reference proteome</keyword>
<name>A0ABY0HP50_CITAM</name>
<evidence type="ECO:0000313" key="3">
    <source>
        <dbReference type="EMBL" id="RYT41023.1"/>
    </source>
</evidence>
<dbReference type="InterPro" id="IPR053713">
    <property type="entry name" value="Bact_OM_Channel_sf"/>
</dbReference>
<feature type="chain" id="PRO_5047467943" evidence="2">
    <location>
        <begin position="45"/>
        <end position="252"/>
    </location>
</feature>
<dbReference type="PANTHER" id="PTHR38105:SF5">
    <property type="entry name" value="OUTER MEMBRANE PROTEIN"/>
    <property type="match status" value="1"/>
</dbReference>
<dbReference type="Pfam" id="PF06178">
    <property type="entry name" value="KdgM"/>
    <property type="match status" value="1"/>
</dbReference>
<protein>
    <submittedName>
        <fullName evidence="3">Porin</fullName>
    </submittedName>
</protein>
<evidence type="ECO:0000256" key="2">
    <source>
        <dbReference type="SAM" id="SignalP"/>
    </source>
</evidence>